<dbReference type="PROSITE" id="PS50048">
    <property type="entry name" value="ZN2_CY6_FUNGAL_2"/>
    <property type="match status" value="1"/>
</dbReference>
<keyword evidence="5" id="KW-0238">DNA-binding</keyword>
<proteinExistence type="predicted"/>
<dbReference type="SMART" id="SM00906">
    <property type="entry name" value="Fungal_trans"/>
    <property type="match status" value="1"/>
</dbReference>
<evidence type="ECO:0000256" key="5">
    <source>
        <dbReference type="ARBA" id="ARBA00023125"/>
    </source>
</evidence>
<evidence type="ECO:0000256" key="1">
    <source>
        <dbReference type="ARBA" id="ARBA00004123"/>
    </source>
</evidence>
<keyword evidence="4" id="KW-0805">Transcription regulation</keyword>
<keyword evidence="7" id="KW-0539">Nucleus</keyword>
<keyword evidence="11" id="KW-1185">Reference proteome</keyword>
<dbReference type="CDD" id="cd12148">
    <property type="entry name" value="fungal_TF_MHR"/>
    <property type="match status" value="1"/>
</dbReference>
<gene>
    <name evidence="10" type="ORF">BJY01DRAFT_249857</name>
</gene>
<protein>
    <submittedName>
        <fullName evidence="10">Fungal-specific transcription factor domain-containing protein</fullName>
    </submittedName>
</protein>
<dbReference type="CDD" id="cd00067">
    <property type="entry name" value="GAL4"/>
    <property type="match status" value="1"/>
</dbReference>
<dbReference type="Proteomes" id="UP001610446">
    <property type="component" value="Unassembled WGS sequence"/>
</dbReference>
<evidence type="ECO:0000256" key="4">
    <source>
        <dbReference type="ARBA" id="ARBA00023015"/>
    </source>
</evidence>
<comment type="subcellular location">
    <subcellularLocation>
        <location evidence="1">Nucleus</location>
    </subcellularLocation>
</comment>
<keyword evidence="3" id="KW-0862">Zinc</keyword>
<dbReference type="PROSITE" id="PS00463">
    <property type="entry name" value="ZN2_CY6_FUNGAL_1"/>
    <property type="match status" value="1"/>
</dbReference>
<evidence type="ECO:0000259" key="9">
    <source>
        <dbReference type="PROSITE" id="PS50048"/>
    </source>
</evidence>
<dbReference type="InterPro" id="IPR036864">
    <property type="entry name" value="Zn2-C6_fun-type_DNA-bd_sf"/>
</dbReference>
<dbReference type="PANTHER" id="PTHR47782:SF7">
    <property type="entry name" value="PROTEIN STB5"/>
    <property type="match status" value="1"/>
</dbReference>
<evidence type="ECO:0000256" key="8">
    <source>
        <dbReference type="SAM" id="MobiDB-lite"/>
    </source>
</evidence>
<dbReference type="Pfam" id="PF00172">
    <property type="entry name" value="Zn_clus"/>
    <property type="match status" value="1"/>
</dbReference>
<evidence type="ECO:0000256" key="3">
    <source>
        <dbReference type="ARBA" id="ARBA00022833"/>
    </source>
</evidence>
<evidence type="ECO:0000313" key="11">
    <source>
        <dbReference type="Proteomes" id="UP001610446"/>
    </source>
</evidence>
<evidence type="ECO:0000256" key="2">
    <source>
        <dbReference type="ARBA" id="ARBA00022723"/>
    </source>
</evidence>
<feature type="region of interest" description="Disordered" evidence="8">
    <location>
        <begin position="115"/>
        <end position="158"/>
    </location>
</feature>
<feature type="domain" description="Zn(2)-C6 fungal-type" evidence="9">
    <location>
        <begin position="51"/>
        <end position="81"/>
    </location>
</feature>
<evidence type="ECO:0000256" key="7">
    <source>
        <dbReference type="ARBA" id="ARBA00023242"/>
    </source>
</evidence>
<dbReference type="PANTHER" id="PTHR47782">
    <property type="entry name" value="ZN(II)2CYS6 TRANSCRIPTION FACTOR (EUROFUNG)-RELATED"/>
    <property type="match status" value="1"/>
</dbReference>
<evidence type="ECO:0000256" key="6">
    <source>
        <dbReference type="ARBA" id="ARBA00023163"/>
    </source>
</evidence>
<accession>A0ABR4JL75</accession>
<keyword evidence="6" id="KW-0804">Transcription</keyword>
<dbReference type="Gene3D" id="4.10.240.10">
    <property type="entry name" value="Zn(2)-C6 fungal-type DNA-binding domain"/>
    <property type="match status" value="1"/>
</dbReference>
<evidence type="ECO:0000313" key="10">
    <source>
        <dbReference type="EMBL" id="KAL2840790.1"/>
    </source>
</evidence>
<organism evidence="10 11">
    <name type="scientific">Aspergillus pseudoustus</name>
    <dbReference type="NCBI Taxonomy" id="1810923"/>
    <lineage>
        <taxon>Eukaryota</taxon>
        <taxon>Fungi</taxon>
        <taxon>Dikarya</taxon>
        <taxon>Ascomycota</taxon>
        <taxon>Pezizomycotina</taxon>
        <taxon>Eurotiomycetes</taxon>
        <taxon>Eurotiomycetidae</taxon>
        <taxon>Eurotiales</taxon>
        <taxon>Aspergillaceae</taxon>
        <taxon>Aspergillus</taxon>
        <taxon>Aspergillus subgen. Nidulantes</taxon>
    </lineage>
</organism>
<dbReference type="InterPro" id="IPR007219">
    <property type="entry name" value="XnlR_reg_dom"/>
</dbReference>
<name>A0ABR4JL75_9EURO</name>
<feature type="compositionally biased region" description="Basic and acidic residues" evidence="8">
    <location>
        <begin position="27"/>
        <end position="39"/>
    </location>
</feature>
<sequence length="669" mass="75191">MRKRRLIADEGSFLRFRVSQGAPTANEGEHRPTKSARIENEEELPQTAKAACFRCRRIKKKCCRSLPECKTCVLAGETCSFPENEQSPATTKEISELRQQVQWLSQCVENLKPQLRPQSEDSLPASDKVPQQLKIGPQTPRGSISVFSPESAHSADTRTNQTILSPPQYILEDFQVQRYVDAYFSYVHKASPFLNKFRAMEEVDAWIRSPETREGIPTKLYMLAAIGCAALNHAGRVPDEVTERISVPYHDIICRCLDTTEVESVEVLLLLALYSVYDPNGMSPWVLTGILGRQAIALGLNRRSRPGSGLTLAETERRYRLFWSSFEIDRVVASVYGLPVAINDENINLPLPGVTVEEYADSEQDYYTQILQMSRSIVAFRELEGRVLQRIHLCNASSVATLSHRDRRAIIDDFRSQIDDWYAQGCLLSRAENKNIPPHNTIPWLNVHYYHILMLLCSPSQFNSTLSRTQLHDLRRSIRQYLNCSTVQLRQGKLSLNKITVIRLLVICVILLFCHEQIGLDSDTPGDITLCIEILAAFPQRWVIAKRGLAIYRRLQASLLPQSRQFPSAVAGYHLGTVSNTHPIPSPAEALEWVRQDALAIMREALGPSSAYTSYLEQVMTQDTVDAPQMSQAWDARGAPHGEGQGIVRSLVPSPKSSSTDIAFGLDSL</sequence>
<dbReference type="InterPro" id="IPR052202">
    <property type="entry name" value="Yeast_MetPath_Reg"/>
</dbReference>
<dbReference type="EMBL" id="JBFXLU010000117">
    <property type="protein sequence ID" value="KAL2840790.1"/>
    <property type="molecule type" value="Genomic_DNA"/>
</dbReference>
<dbReference type="Pfam" id="PF04082">
    <property type="entry name" value="Fungal_trans"/>
    <property type="match status" value="1"/>
</dbReference>
<keyword evidence="2" id="KW-0479">Metal-binding</keyword>
<comment type="caution">
    <text evidence="10">The sequence shown here is derived from an EMBL/GenBank/DDBJ whole genome shotgun (WGS) entry which is preliminary data.</text>
</comment>
<dbReference type="SUPFAM" id="SSF57701">
    <property type="entry name" value="Zn2/Cys6 DNA-binding domain"/>
    <property type="match status" value="1"/>
</dbReference>
<dbReference type="InterPro" id="IPR001138">
    <property type="entry name" value="Zn2Cys6_DnaBD"/>
</dbReference>
<feature type="region of interest" description="Disordered" evidence="8">
    <location>
        <begin position="19"/>
        <end position="42"/>
    </location>
</feature>
<reference evidence="10 11" key="1">
    <citation type="submission" date="2024-07" db="EMBL/GenBank/DDBJ databases">
        <title>Section-level genome sequencing and comparative genomics of Aspergillus sections Usti and Cavernicolus.</title>
        <authorList>
            <consortium name="Lawrence Berkeley National Laboratory"/>
            <person name="Nybo J.L."/>
            <person name="Vesth T.C."/>
            <person name="Theobald S."/>
            <person name="Frisvad J.C."/>
            <person name="Larsen T.O."/>
            <person name="Kjaerboelling I."/>
            <person name="Rothschild-Mancinelli K."/>
            <person name="Lyhne E.K."/>
            <person name="Kogle M.E."/>
            <person name="Barry K."/>
            <person name="Clum A."/>
            <person name="Na H."/>
            <person name="Ledsgaard L."/>
            <person name="Lin J."/>
            <person name="Lipzen A."/>
            <person name="Kuo A."/>
            <person name="Riley R."/>
            <person name="Mondo S."/>
            <person name="Labutti K."/>
            <person name="Haridas S."/>
            <person name="Pangalinan J."/>
            <person name="Salamov A.A."/>
            <person name="Simmons B.A."/>
            <person name="Magnuson J.K."/>
            <person name="Chen J."/>
            <person name="Drula E."/>
            <person name="Henrissat B."/>
            <person name="Wiebenga A."/>
            <person name="Lubbers R.J."/>
            <person name="Gomes A.C."/>
            <person name="Makela M.R."/>
            <person name="Stajich J."/>
            <person name="Grigoriev I.V."/>
            <person name="Mortensen U.H."/>
            <person name="De Vries R.P."/>
            <person name="Baker S.E."/>
            <person name="Andersen M.R."/>
        </authorList>
    </citation>
    <scope>NUCLEOTIDE SEQUENCE [LARGE SCALE GENOMIC DNA]</scope>
    <source>
        <strain evidence="10 11">CBS 123904</strain>
    </source>
</reference>
<dbReference type="SMART" id="SM00066">
    <property type="entry name" value="GAL4"/>
    <property type="match status" value="1"/>
</dbReference>